<dbReference type="Pfam" id="PF00072">
    <property type="entry name" value="Response_reg"/>
    <property type="match status" value="1"/>
</dbReference>
<protein>
    <recommendedName>
        <fullName evidence="6">Protein-glutamate methylesterase/protein-glutamine glutaminase</fullName>
        <ecNumber evidence="6">3.1.1.61</ecNumber>
        <ecNumber evidence="6">3.5.1.44</ecNumber>
    </recommendedName>
</protein>
<dbReference type="InterPro" id="IPR000673">
    <property type="entry name" value="Sig_transdc_resp-reg_Me-estase"/>
</dbReference>
<dbReference type="GO" id="GO:0006935">
    <property type="term" value="P:chemotaxis"/>
    <property type="evidence" value="ECO:0007669"/>
    <property type="project" value="UniProtKB-UniRule"/>
</dbReference>
<dbReference type="OrthoDB" id="9793421at2"/>
<dbReference type="CDD" id="cd16432">
    <property type="entry name" value="CheB_Rec"/>
    <property type="match status" value="1"/>
</dbReference>
<comment type="domain">
    <text evidence="6">Contains a C-terminal catalytic domain, and an N-terminal region which modulates catalytic activity.</text>
</comment>
<keyword evidence="6 8" id="KW-0597">Phosphoprotein</keyword>
<evidence type="ECO:0000313" key="13">
    <source>
        <dbReference type="Proteomes" id="UP000184442"/>
    </source>
</evidence>
<feature type="region of interest" description="Disordered" evidence="9">
    <location>
        <begin position="149"/>
        <end position="177"/>
    </location>
</feature>
<dbReference type="GO" id="GO:0050568">
    <property type="term" value="F:protein-glutamine glutaminase activity"/>
    <property type="evidence" value="ECO:0007669"/>
    <property type="project" value="UniProtKB-UniRule"/>
</dbReference>
<dbReference type="PROSITE" id="PS50110">
    <property type="entry name" value="RESPONSE_REGULATORY"/>
    <property type="match status" value="1"/>
</dbReference>
<evidence type="ECO:0000256" key="3">
    <source>
        <dbReference type="ARBA" id="ARBA00022801"/>
    </source>
</evidence>
<evidence type="ECO:0000256" key="7">
    <source>
        <dbReference type="PROSITE-ProRule" id="PRU00050"/>
    </source>
</evidence>
<dbReference type="Proteomes" id="UP000184442">
    <property type="component" value="Unassembled WGS sequence"/>
</dbReference>
<dbReference type="PANTHER" id="PTHR42872:SF6">
    <property type="entry name" value="PROTEIN-GLUTAMATE METHYLESTERASE_PROTEIN-GLUTAMINE GLUTAMINASE"/>
    <property type="match status" value="1"/>
</dbReference>
<feature type="domain" description="CheB-type methylesterase" evidence="11">
    <location>
        <begin position="191"/>
        <end position="381"/>
    </location>
</feature>
<dbReference type="InterPro" id="IPR035909">
    <property type="entry name" value="CheB_C"/>
</dbReference>
<dbReference type="SUPFAM" id="SSF52738">
    <property type="entry name" value="Methylesterase CheB, C-terminal domain"/>
    <property type="match status" value="1"/>
</dbReference>
<organism evidence="12 13">
    <name type="scientific">Lutispora thermophila DSM 19022</name>
    <dbReference type="NCBI Taxonomy" id="1122184"/>
    <lineage>
        <taxon>Bacteria</taxon>
        <taxon>Bacillati</taxon>
        <taxon>Bacillota</taxon>
        <taxon>Clostridia</taxon>
        <taxon>Lutisporales</taxon>
        <taxon>Lutisporaceae</taxon>
        <taxon>Lutispora</taxon>
    </lineage>
</organism>
<comment type="PTM">
    <text evidence="6">Phosphorylated by CheA. Phosphorylation of the N-terminal regulatory domain activates the methylesterase activity.</text>
</comment>
<feature type="domain" description="Response regulatory" evidence="10">
    <location>
        <begin position="5"/>
        <end position="123"/>
    </location>
</feature>
<comment type="similarity">
    <text evidence="6">Belongs to the CheB family.</text>
</comment>
<dbReference type="CDD" id="cd17541">
    <property type="entry name" value="REC_CheB-like"/>
    <property type="match status" value="1"/>
</dbReference>
<dbReference type="EC" id="3.1.1.61" evidence="6"/>
<dbReference type="SUPFAM" id="SSF52172">
    <property type="entry name" value="CheY-like"/>
    <property type="match status" value="1"/>
</dbReference>
<feature type="modified residue" description="4-aspartylphosphate" evidence="6 8">
    <location>
        <position position="56"/>
    </location>
</feature>
<evidence type="ECO:0000256" key="1">
    <source>
        <dbReference type="ARBA" id="ARBA00022490"/>
    </source>
</evidence>
<dbReference type="PIRSF" id="PIRSF000876">
    <property type="entry name" value="RR_chemtxs_CheB"/>
    <property type="match status" value="1"/>
</dbReference>
<dbReference type="PANTHER" id="PTHR42872">
    <property type="entry name" value="PROTEIN-GLUTAMATE METHYLESTERASE/PROTEIN-GLUTAMINE GLUTAMINASE"/>
    <property type="match status" value="1"/>
</dbReference>
<keyword evidence="2 6" id="KW-0145">Chemotaxis</keyword>
<reference evidence="12 13" key="1">
    <citation type="submission" date="2016-11" db="EMBL/GenBank/DDBJ databases">
        <authorList>
            <person name="Jaros S."/>
            <person name="Januszkiewicz K."/>
            <person name="Wedrychowicz H."/>
        </authorList>
    </citation>
    <scope>NUCLEOTIDE SEQUENCE [LARGE SCALE GENOMIC DNA]</scope>
    <source>
        <strain evidence="12 13">DSM 19022</strain>
    </source>
</reference>
<evidence type="ECO:0000256" key="2">
    <source>
        <dbReference type="ARBA" id="ARBA00022500"/>
    </source>
</evidence>
<feature type="active site" evidence="6 7">
    <location>
        <position position="197"/>
    </location>
</feature>
<dbReference type="AlphaFoldDB" id="A0A1M6DR45"/>
<evidence type="ECO:0000256" key="5">
    <source>
        <dbReference type="ARBA" id="ARBA00048267"/>
    </source>
</evidence>
<evidence type="ECO:0000256" key="8">
    <source>
        <dbReference type="PROSITE-ProRule" id="PRU00169"/>
    </source>
</evidence>
<dbReference type="HAMAP" id="MF_00099">
    <property type="entry name" value="CheB_chemtxs"/>
    <property type="match status" value="1"/>
</dbReference>
<dbReference type="Gene3D" id="3.40.50.180">
    <property type="entry name" value="Methylesterase CheB, C-terminal domain"/>
    <property type="match status" value="1"/>
</dbReference>
<comment type="function">
    <text evidence="6">Involved in chemotaxis. Part of a chemotaxis signal transduction system that modulates chemotaxis in response to various stimuli. Catalyzes the demethylation of specific methylglutamate residues introduced into the chemoreceptors (methyl-accepting chemotaxis proteins or MCP) by CheR. Also mediates the irreversible deamidation of specific glutamine residues to glutamic acid.</text>
</comment>
<evidence type="ECO:0000259" key="10">
    <source>
        <dbReference type="PROSITE" id="PS50110"/>
    </source>
</evidence>
<proteinExistence type="inferred from homology"/>
<dbReference type="EC" id="3.5.1.44" evidence="6"/>
<comment type="subcellular location">
    <subcellularLocation>
        <location evidence="6">Cytoplasm</location>
    </subcellularLocation>
</comment>
<evidence type="ECO:0000256" key="6">
    <source>
        <dbReference type="HAMAP-Rule" id="MF_00099"/>
    </source>
</evidence>
<comment type="function">
    <text evidence="4">May play the central regulatory role in sporulation. It may be an element of the effector pathway responsible for the activation of sporulation genes in response to nutritional stress. Spo0A may act in concert with spo0H (a sigma factor) to control the expression of some genes that are critical to the sporulation process.</text>
</comment>
<dbReference type="SMART" id="SM00448">
    <property type="entry name" value="REC"/>
    <property type="match status" value="1"/>
</dbReference>
<dbReference type="PROSITE" id="PS50122">
    <property type="entry name" value="CHEB"/>
    <property type="match status" value="1"/>
</dbReference>
<feature type="active site" evidence="6 7">
    <location>
        <position position="224"/>
    </location>
</feature>
<dbReference type="Pfam" id="PF01339">
    <property type="entry name" value="CheB_methylest"/>
    <property type="match status" value="1"/>
</dbReference>
<dbReference type="GO" id="GO:0008984">
    <property type="term" value="F:protein-glutamate methylesterase activity"/>
    <property type="evidence" value="ECO:0007669"/>
    <property type="project" value="UniProtKB-UniRule"/>
</dbReference>
<dbReference type="GO" id="GO:0005737">
    <property type="term" value="C:cytoplasm"/>
    <property type="evidence" value="ECO:0007669"/>
    <property type="project" value="UniProtKB-SubCell"/>
</dbReference>
<evidence type="ECO:0000313" key="12">
    <source>
        <dbReference type="EMBL" id="SHI75681.1"/>
    </source>
</evidence>
<name>A0A1M6DR45_9FIRM</name>
<dbReference type="STRING" id="1122184.SAMN02745176_01243"/>
<keyword evidence="13" id="KW-1185">Reference proteome</keyword>
<keyword evidence="3 6" id="KW-0378">Hydrolase</keyword>
<dbReference type="InterPro" id="IPR008248">
    <property type="entry name" value="CheB-like"/>
</dbReference>
<dbReference type="RefSeq" id="WP_073025373.1">
    <property type="nucleotide sequence ID" value="NZ_FQZS01000007.1"/>
</dbReference>
<feature type="active site" evidence="6 7">
    <location>
        <position position="322"/>
    </location>
</feature>
<dbReference type="InterPro" id="IPR011006">
    <property type="entry name" value="CheY-like_superfamily"/>
</dbReference>
<evidence type="ECO:0000259" key="11">
    <source>
        <dbReference type="PROSITE" id="PS50122"/>
    </source>
</evidence>
<gene>
    <name evidence="6" type="primary">cheB</name>
    <name evidence="12" type="ORF">SAMN02745176_01243</name>
</gene>
<dbReference type="EMBL" id="FQZS01000007">
    <property type="protein sequence ID" value="SHI75681.1"/>
    <property type="molecule type" value="Genomic_DNA"/>
</dbReference>
<accession>A0A1M6DR45</accession>
<evidence type="ECO:0000256" key="9">
    <source>
        <dbReference type="SAM" id="MobiDB-lite"/>
    </source>
</evidence>
<dbReference type="Gene3D" id="3.40.50.2300">
    <property type="match status" value="1"/>
</dbReference>
<dbReference type="GO" id="GO:0000156">
    <property type="term" value="F:phosphorelay response regulator activity"/>
    <property type="evidence" value="ECO:0007669"/>
    <property type="project" value="InterPro"/>
</dbReference>
<sequence length="381" mass="41500">MKKLNVMIVDDSALFRKFLSDAVEKTGIAEVQSAVANGNECLSILKQNTPDVVLLDINMPGMNGLDVLRSIKENYENTKVIMISSADNSDNVLTVTALEIGAIDFISKPKGNDWQRNMLSISSYLKVLFNYIIINKYYRRSSKETAATAAKSKVERESPTTPKQSNIEKETESAPTTPNIERQAARFKTDLVLIASSTGGPKALYDVCSKLPADLGVPVLIVQHMPADFTKIFANSLNNISKLEVSEAKDGDIPKAGHIYIAKGGKHMIVTKSSSNTMTIKLEDGPTVNGVRPAADILFASVADEFPNLSMLAVVLTGMGKDGTEGIRKLKEKTKCYVITQSEKTCAVYGMPKSVYEANLSDEVLDIQDIAGGIVRRVKNK</sequence>
<keyword evidence="1 6" id="KW-0963">Cytoplasm</keyword>
<comment type="catalytic activity">
    <reaction evidence="5 6">
        <text>[protein]-L-glutamate 5-O-methyl ester + H2O = L-glutamyl-[protein] + methanol + H(+)</text>
        <dbReference type="Rhea" id="RHEA:23236"/>
        <dbReference type="Rhea" id="RHEA-COMP:10208"/>
        <dbReference type="Rhea" id="RHEA-COMP:10311"/>
        <dbReference type="ChEBI" id="CHEBI:15377"/>
        <dbReference type="ChEBI" id="CHEBI:15378"/>
        <dbReference type="ChEBI" id="CHEBI:17790"/>
        <dbReference type="ChEBI" id="CHEBI:29973"/>
        <dbReference type="ChEBI" id="CHEBI:82795"/>
        <dbReference type="EC" id="3.1.1.61"/>
    </reaction>
</comment>
<comment type="catalytic activity">
    <reaction evidence="6">
        <text>L-glutaminyl-[protein] + H2O = L-glutamyl-[protein] + NH4(+)</text>
        <dbReference type="Rhea" id="RHEA:16441"/>
        <dbReference type="Rhea" id="RHEA-COMP:10207"/>
        <dbReference type="Rhea" id="RHEA-COMP:10208"/>
        <dbReference type="ChEBI" id="CHEBI:15377"/>
        <dbReference type="ChEBI" id="CHEBI:28938"/>
        <dbReference type="ChEBI" id="CHEBI:29973"/>
        <dbReference type="ChEBI" id="CHEBI:30011"/>
        <dbReference type="EC" id="3.5.1.44"/>
    </reaction>
</comment>
<evidence type="ECO:0000256" key="4">
    <source>
        <dbReference type="ARBA" id="ARBA00024867"/>
    </source>
</evidence>
<dbReference type="NCBIfam" id="NF001965">
    <property type="entry name" value="PRK00742.1"/>
    <property type="match status" value="1"/>
</dbReference>
<dbReference type="InterPro" id="IPR001789">
    <property type="entry name" value="Sig_transdc_resp-reg_receiver"/>
</dbReference>